<dbReference type="Pfam" id="PF23940">
    <property type="entry name" value="DUF7275"/>
    <property type="match status" value="1"/>
</dbReference>
<sequence>MIIIGSVSAMVHGVFGDDYKPSDTDIIGSYEEMQRYIENNKVISVTPTSANSNLIILQDKSKVEWEISWEGSSGHLLQKVLNSLNGKVMAPPEVLYTLKMSHRFKKNSPHFRKTMDHIKALREYLCSDEIPEYLQEFYDLRVKETYDYNHPSLDVSKDAFFADDGIPYEYDHDSLHEAIRILGKPAYTYFKPDDKEVYCSKEMFYQQPYYIQLLSVVEEAMVLTLERSLIPNKFNPDADKMFRYALMKVCTSITSGWWRDFAWENYDEALGYYKSLGKNYLYNSFKQGKLSGKIKPFK</sequence>
<feature type="domain" description="DUF7277" evidence="2">
    <location>
        <begin position="1"/>
        <end position="76"/>
    </location>
</feature>
<dbReference type="InterPro" id="IPR055701">
    <property type="entry name" value="DUF7277"/>
</dbReference>
<keyword evidence="4" id="KW-1185">Reference proteome</keyword>
<evidence type="ECO:0000313" key="4">
    <source>
        <dbReference type="Proteomes" id="UP000202763"/>
    </source>
</evidence>
<dbReference type="Pfam" id="PF23942">
    <property type="entry name" value="DUF7277"/>
    <property type="match status" value="1"/>
</dbReference>
<dbReference type="EMBL" id="KR534323">
    <property type="protein sequence ID" value="AKO61052.1"/>
    <property type="molecule type" value="Genomic_DNA"/>
</dbReference>
<dbReference type="InterPro" id="IPR055699">
    <property type="entry name" value="DUF7275"/>
</dbReference>
<evidence type="ECO:0000259" key="2">
    <source>
        <dbReference type="Pfam" id="PF23942"/>
    </source>
</evidence>
<dbReference type="GeneID" id="26796646"/>
<evidence type="ECO:0000259" key="1">
    <source>
        <dbReference type="Pfam" id="PF23940"/>
    </source>
</evidence>
<protein>
    <submittedName>
        <fullName evidence="3">Uncharacterized protein</fullName>
    </submittedName>
</protein>
<dbReference type="RefSeq" id="YP_009225585.1">
    <property type="nucleotide sequence ID" value="NC_029094.1"/>
</dbReference>
<dbReference type="KEGG" id="vg:26796646"/>
<reference evidence="3 4" key="1">
    <citation type="submission" date="2015-05" db="EMBL/GenBank/DDBJ databases">
        <authorList>
            <person name="Wang D.B."/>
            <person name="Wang M."/>
        </authorList>
    </citation>
    <scope>NUCLEOTIDE SEQUENCE [LARGE SCALE GENOMIC DNA]</scope>
</reference>
<evidence type="ECO:0000313" key="3">
    <source>
        <dbReference type="EMBL" id="AKO61052.1"/>
    </source>
</evidence>
<dbReference type="OrthoDB" id="5929at10239"/>
<dbReference type="Proteomes" id="UP000202763">
    <property type="component" value="Segment"/>
</dbReference>
<proteinExistence type="predicted"/>
<feature type="domain" description="DUF7275" evidence="1">
    <location>
        <begin position="94"/>
        <end position="279"/>
    </location>
</feature>
<name>A0A0H4INZ9_9CAUD</name>
<organism evidence="3 4">
    <name type="scientific">Pseudoalteromonas phage H101</name>
    <dbReference type="NCBI Taxonomy" id="1654919"/>
    <lineage>
        <taxon>Viruses</taxon>
        <taxon>Duplodnaviria</taxon>
        <taxon>Heunggongvirae</taxon>
        <taxon>Uroviricota</taxon>
        <taxon>Caudoviricetes</taxon>
        <taxon>Shandongvirus</taxon>
        <taxon>Shandongvirus H101</taxon>
    </lineage>
</organism>
<accession>A0A0H4INZ9</accession>